<comment type="caution">
    <text evidence="2">The sequence shown here is derived from an EMBL/GenBank/DDBJ whole genome shotgun (WGS) entry which is preliminary data.</text>
</comment>
<keyword evidence="1" id="KW-0472">Membrane</keyword>
<sequence>MSDEQLAEYMTGWKEHTGNYILCEIEFKRRQNRGNEFRGWISLGLSVLAIVISVLALSTK</sequence>
<keyword evidence="1" id="KW-1133">Transmembrane helix</keyword>
<proteinExistence type="predicted"/>
<evidence type="ECO:0000256" key="1">
    <source>
        <dbReference type="SAM" id="Phobius"/>
    </source>
</evidence>
<keyword evidence="1" id="KW-0812">Transmembrane</keyword>
<reference evidence="2 3" key="1">
    <citation type="submission" date="2017-07" db="EMBL/GenBank/DDBJ databases">
        <title>Acidovorax KNDSW TSA 6 genome sequence and assembly.</title>
        <authorList>
            <person name="Mayilraj S."/>
        </authorList>
    </citation>
    <scope>NUCLEOTIDE SEQUENCE [LARGE SCALE GENOMIC DNA]</scope>
    <source>
        <strain evidence="2 3">KNDSW-TSA6</strain>
    </source>
</reference>
<dbReference type="EMBL" id="NOIG01000013">
    <property type="protein sequence ID" value="OYD48196.1"/>
    <property type="molecule type" value="Genomic_DNA"/>
</dbReference>
<name>A0A235EGM5_9BURK</name>
<evidence type="ECO:0000313" key="2">
    <source>
        <dbReference type="EMBL" id="OYD48196.1"/>
    </source>
</evidence>
<accession>A0A235EGM5</accession>
<dbReference type="Proteomes" id="UP000215441">
    <property type="component" value="Unassembled WGS sequence"/>
</dbReference>
<organism evidence="2 3">
    <name type="scientific">Acidovorax kalamii</name>
    <dbReference type="NCBI Taxonomy" id="2004485"/>
    <lineage>
        <taxon>Bacteria</taxon>
        <taxon>Pseudomonadati</taxon>
        <taxon>Pseudomonadota</taxon>
        <taxon>Betaproteobacteria</taxon>
        <taxon>Burkholderiales</taxon>
        <taxon>Comamonadaceae</taxon>
        <taxon>Acidovorax</taxon>
    </lineage>
</organism>
<dbReference type="AlphaFoldDB" id="A0A235EGM5"/>
<feature type="transmembrane region" description="Helical" evidence="1">
    <location>
        <begin position="37"/>
        <end position="57"/>
    </location>
</feature>
<protein>
    <submittedName>
        <fullName evidence="2">Uncharacterized protein</fullName>
    </submittedName>
</protein>
<evidence type="ECO:0000313" key="3">
    <source>
        <dbReference type="Proteomes" id="UP000215441"/>
    </source>
</evidence>
<keyword evidence="3" id="KW-1185">Reference proteome</keyword>
<gene>
    <name evidence="2" type="ORF">CBY09_21925</name>
</gene>